<reference evidence="1 2" key="1">
    <citation type="journal article" date="2011" name="J. Bacteriol.">
        <title>Genome sequence of the ethanol-producing Zymomonas mobilis subsp. pomaceae lectotype strain ATCC 29192.</title>
        <authorList>
            <person name="Kouvelis V.N."/>
            <person name="Davenport K.W."/>
            <person name="Brettin T.S."/>
            <person name="Bruce D."/>
            <person name="Detter C."/>
            <person name="Han C.S."/>
            <person name="Nolan M."/>
            <person name="Tapia R."/>
            <person name="Damoulaki A."/>
            <person name="Kyrpides N.C."/>
            <person name="Typas M.A."/>
            <person name="Pappas K.M."/>
        </authorList>
    </citation>
    <scope>NUCLEOTIDE SEQUENCE [LARGE SCALE GENOMIC DNA]</scope>
    <source>
        <strain evidence="2">ATCC 29192 / DSM 22645 / JCM 10191 / CCUG 17912 / NBRC 13757 / NCIMB 11200 / NRRL B-4491 / Barker I</strain>
    </source>
</reference>
<dbReference type="NCBIfam" id="NF010584">
    <property type="entry name" value="PRK13977.1"/>
    <property type="match status" value="1"/>
</dbReference>
<sequence>MSNLDHSEIKAHLIGGGIASLAAAAILIRDGDLLGHNITIYEETDQLGGALDGTGNPEDGYIARGGRMLESKYLCTYDLFSSIPTLDRKQTVTQEIFQWNEIIQTGSKSRLVRNGQRLTAPEFGLSEKHILTIEKLAITPEALLGNSRISDHFDGTFFKTNFWFMWCTTFAFQPWHSVVELKRYLVRFTHLVAGFNRLHGIMRTVYNQYDSMVLPLKKWLEERNVNFCLDTQVTDITFIEHGSKHFAESLLCENKKEKTKITLDAQDIVIATLGSMTEASSIGGMDEAPVLKDKSTGGAWTLWETIAKGRPELGRPDVFSDHVEESKWVSFTATLNNPALFDYIRDFTGNIPGEGGLITFTESNWLMSIVLPHQPHFMGQPEDVQVLWGYALLVDKVGNYIKKAMSRCSGREIMTELLGHLGLNDQKEAILRDTICLPCMMPFITSQFLRRRYGDRPAVNPKGYLNFAITGQFCEQADDVVFTVEYSIRSAMTAVYTLLNLDRKPPAVFKGQLKPQNLYKAFRALHDMDA</sequence>
<dbReference type="PANTHER" id="PTHR37417:SF2">
    <property type="entry name" value="67 KDA MYOSIN-CROSS-REACTIVE ANTIGEN FAMILY PROTEIN (AFU_ORTHOLOGUE AFUA_5G09970)"/>
    <property type="match status" value="1"/>
</dbReference>
<dbReference type="RefSeq" id="WP_013934370.1">
    <property type="nucleotide sequence ID" value="NC_015709.1"/>
</dbReference>
<dbReference type="Pfam" id="PF06100">
    <property type="entry name" value="MCRA"/>
    <property type="match status" value="1"/>
</dbReference>
<dbReference type="PANTHER" id="PTHR37417">
    <property type="entry name" value="67 KDA MYOSIN-CROSS-REACTIVE ANTIGEN FAMILY PROTEIN (AFU_ORTHOLOGUE AFUA_5G09970)"/>
    <property type="match status" value="1"/>
</dbReference>
<evidence type="ECO:0000313" key="2">
    <source>
        <dbReference type="Proteomes" id="UP000000491"/>
    </source>
</evidence>
<dbReference type="GO" id="GO:0006631">
    <property type="term" value="P:fatty acid metabolic process"/>
    <property type="evidence" value="ECO:0007669"/>
    <property type="project" value="InterPro"/>
</dbReference>
<evidence type="ECO:0000313" key="1">
    <source>
        <dbReference type="EMBL" id="AEI37975.1"/>
    </source>
</evidence>
<proteinExistence type="predicted"/>
<protein>
    <submittedName>
        <fullName evidence="1">67 kDa myosin-cross-reactive antigen family protein</fullName>
    </submittedName>
</protein>
<dbReference type="AlphaFoldDB" id="F8ETF0"/>
<dbReference type="GO" id="GO:0050151">
    <property type="term" value="F:oleate hydratase activity"/>
    <property type="evidence" value="ECO:0007669"/>
    <property type="project" value="InterPro"/>
</dbReference>
<dbReference type="Gene3D" id="3.30.9.80">
    <property type="match status" value="1"/>
</dbReference>
<dbReference type="Gene3D" id="3.50.50.60">
    <property type="entry name" value="FAD/NAD(P)-binding domain"/>
    <property type="match status" value="2"/>
</dbReference>
<accession>F8ETF0</accession>
<dbReference type="HOGENOM" id="CLU_024043_2_0_5"/>
<dbReference type="GO" id="GO:0071949">
    <property type="term" value="F:FAD binding"/>
    <property type="evidence" value="ECO:0007669"/>
    <property type="project" value="InterPro"/>
</dbReference>
<dbReference type="InterPro" id="IPR010354">
    <property type="entry name" value="Oleate_hydratase"/>
</dbReference>
<gene>
    <name evidence="1" type="ordered locus">Zymop_1079</name>
</gene>
<dbReference type="SUPFAM" id="SSF51905">
    <property type="entry name" value="FAD/NAD(P)-binding domain"/>
    <property type="match status" value="1"/>
</dbReference>
<dbReference type="eggNOG" id="COG4716">
    <property type="taxonomic scope" value="Bacteria"/>
</dbReference>
<dbReference type="KEGG" id="zmp:Zymop_1079"/>
<dbReference type="InterPro" id="IPR036188">
    <property type="entry name" value="FAD/NAD-bd_sf"/>
</dbReference>
<dbReference type="PATRIC" id="fig|579138.3.peg.1145"/>
<dbReference type="Proteomes" id="UP000000491">
    <property type="component" value="Chromosome"/>
</dbReference>
<organism evidence="1 2">
    <name type="scientific">Zymomonas mobilis subsp. pomaceae (strain ATCC 29192 / DSM 22645 / JCM 10191 / CCUG 17912 / NBRC 13757 / NCIMB 11200 / NRRL B-4491 / Barker I)</name>
    <dbReference type="NCBI Taxonomy" id="579138"/>
    <lineage>
        <taxon>Bacteria</taxon>
        <taxon>Pseudomonadati</taxon>
        <taxon>Pseudomonadota</taxon>
        <taxon>Alphaproteobacteria</taxon>
        <taxon>Sphingomonadales</taxon>
        <taxon>Zymomonadaceae</taxon>
        <taxon>Zymomonas</taxon>
    </lineage>
</organism>
<dbReference type="EMBL" id="CP002865">
    <property type="protein sequence ID" value="AEI37975.1"/>
    <property type="molecule type" value="Genomic_DNA"/>
</dbReference>
<name>F8ETF0_ZYMMT</name>